<feature type="region of interest" description="Disordered" evidence="1">
    <location>
        <begin position="76"/>
        <end position="102"/>
    </location>
</feature>
<dbReference type="Proteomes" id="UP000272528">
    <property type="component" value="Chromosome"/>
</dbReference>
<dbReference type="RefSeq" id="WP_126017859.1">
    <property type="nucleotide sequence ID" value="NZ_CP034437.1"/>
</dbReference>
<reference evidence="3" key="1">
    <citation type="submission" date="2018-12" db="EMBL/GenBank/DDBJ databases">
        <title>Genome sequence of Peanibacillus sp.</title>
        <authorList>
            <person name="Subramani G."/>
            <person name="Srinivasan S."/>
            <person name="Kim M.K."/>
        </authorList>
    </citation>
    <scope>NUCLEOTIDE SEQUENCE [LARGE SCALE GENOMIC DNA]</scope>
    <source>
        <strain evidence="3">18JY67-1</strain>
    </source>
</reference>
<accession>A0A3Q8X957</accession>
<dbReference type="InterPro" id="IPR024562">
    <property type="entry name" value="YqhG"/>
</dbReference>
<feature type="compositionally biased region" description="Low complexity" evidence="1">
    <location>
        <begin position="76"/>
        <end position="87"/>
    </location>
</feature>
<dbReference type="KEGG" id="palb:EJC50_22615"/>
<feature type="compositionally biased region" description="Polar residues" evidence="1">
    <location>
        <begin position="88"/>
        <end position="102"/>
    </location>
</feature>
<protein>
    <submittedName>
        <fullName evidence="2">Uncharacterized protein</fullName>
    </submittedName>
</protein>
<name>A0A3Q8X957_9BACL</name>
<dbReference type="AlphaFoldDB" id="A0A3Q8X957"/>
<dbReference type="EMBL" id="CP034437">
    <property type="protein sequence ID" value="AZN42161.1"/>
    <property type="molecule type" value="Genomic_DNA"/>
</dbReference>
<dbReference type="Pfam" id="PF11079">
    <property type="entry name" value="YqhG"/>
    <property type="match status" value="2"/>
</dbReference>
<dbReference type="OrthoDB" id="2433584at2"/>
<sequence>MNERQIQKFVQRYLDATGCHIVEKSPAHFHVKLSPKADRDLTNRPYYWSFVDRTGADPETMSLLLVTDKQKYDNQAAAQAEAAQKQQSSPSNAEANSAQTPNSAEAALNRSFGYIHGTLNTNIRVPREDLYFGSRRLNQLFESSRQGGSYLCLFQEPDKRSNSPLDSTAYSAWLGVNMKVEFACDMKREEFHSFGISLATGQCIEQFHDRLLQYRMTPKLPPNVHTAKNALTLVKAAAIAEQTLERKLRNYDYSWAVAAAKRLNEELDTINHYYEPLLESAEEENKPQITEQFERRQDEIRWQYEPRVTASAINCGIFYLQGIG</sequence>
<keyword evidence="3" id="KW-1185">Reference proteome</keyword>
<evidence type="ECO:0000313" key="2">
    <source>
        <dbReference type="EMBL" id="AZN42161.1"/>
    </source>
</evidence>
<proteinExistence type="predicted"/>
<organism evidence="2 3">
    <name type="scientific">Paenibacillus albus</name>
    <dbReference type="NCBI Taxonomy" id="2495582"/>
    <lineage>
        <taxon>Bacteria</taxon>
        <taxon>Bacillati</taxon>
        <taxon>Bacillota</taxon>
        <taxon>Bacilli</taxon>
        <taxon>Bacillales</taxon>
        <taxon>Paenibacillaceae</taxon>
        <taxon>Paenibacillus</taxon>
    </lineage>
</organism>
<gene>
    <name evidence="2" type="ORF">EJC50_22615</name>
</gene>
<evidence type="ECO:0000256" key="1">
    <source>
        <dbReference type="SAM" id="MobiDB-lite"/>
    </source>
</evidence>
<evidence type="ECO:0000313" key="3">
    <source>
        <dbReference type="Proteomes" id="UP000272528"/>
    </source>
</evidence>